<dbReference type="Pfam" id="PF01381">
    <property type="entry name" value="HTH_3"/>
    <property type="match status" value="1"/>
</dbReference>
<reference evidence="5 6" key="1">
    <citation type="journal article" date="2017" name="Nat. Microbiol.">
        <title>Natural product diversity associated with the nematode symbionts Photorhabdus and Xenorhabdus.</title>
        <authorList>
            <person name="Tobias N.J."/>
            <person name="Wolff H."/>
            <person name="Djahanschiri B."/>
            <person name="Grundmann F."/>
            <person name="Kronenwerth M."/>
            <person name="Shi Y.M."/>
            <person name="Simonyi S."/>
            <person name="Grun P."/>
            <person name="Shapiro-Ilan D."/>
            <person name="Pidot S.J."/>
            <person name="Stinear T.P."/>
            <person name="Ebersberger I."/>
            <person name="Bode H.B."/>
        </authorList>
    </citation>
    <scope>NUCLEOTIDE SEQUENCE [LARGE SCALE GENOMIC DNA]</scope>
    <source>
        <strain evidence="5 6">DSM 17907</strain>
    </source>
</reference>
<dbReference type="Gene3D" id="2.60.120.10">
    <property type="entry name" value="Jelly Rolls"/>
    <property type="match status" value="1"/>
</dbReference>
<dbReference type="CDD" id="cd02209">
    <property type="entry name" value="cupin_XRE_C"/>
    <property type="match status" value="1"/>
</dbReference>
<dbReference type="AlphaFoldDB" id="A0A2D0LFF2"/>
<keyword evidence="6" id="KW-1185">Reference proteome</keyword>
<sequence length="197" mass="21865">MSDITSKVAEKFKLLRASQGLSLSQAAKLTGVSKAMLGQIERGQSSPTISTLWKIATGFNIAFSTFLEGAAPQSQPVLHRFNTLPIFEQNNSGMRVTPLIPFDDELFIDLFKIELLPGASSESSPHEFGVIEHVIVLSGELDLRLNDTWHKISAGESMRFHANCHHAYANSGDKTVIIHNLIHYPHNELKDNPLQYK</sequence>
<dbReference type="PANTHER" id="PTHR46797:SF23">
    <property type="entry name" value="HTH-TYPE TRANSCRIPTIONAL REGULATOR SUTR"/>
    <property type="match status" value="1"/>
</dbReference>
<dbReference type="InterPro" id="IPR001387">
    <property type="entry name" value="Cro/C1-type_HTH"/>
</dbReference>
<dbReference type="RefSeq" id="WP_099141110.1">
    <property type="nucleotide sequence ID" value="NZ_CAWNOR010000086.1"/>
</dbReference>
<dbReference type="GO" id="GO:0003677">
    <property type="term" value="F:DNA binding"/>
    <property type="evidence" value="ECO:0007669"/>
    <property type="project" value="UniProtKB-KW"/>
</dbReference>
<keyword evidence="1" id="KW-0805">Transcription regulation</keyword>
<dbReference type="Gene3D" id="1.10.260.40">
    <property type="entry name" value="lambda repressor-like DNA-binding domains"/>
    <property type="match status" value="1"/>
</dbReference>
<feature type="domain" description="HTH cro/C1-type" evidence="4">
    <location>
        <begin position="12"/>
        <end position="66"/>
    </location>
</feature>
<dbReference type="GO" id="GO:0005829">
    <property type="term" value="C:cytosol"/>
    <property type="evidence" value="ECO:0007669"/>
    <property type="project" value="TreeGrafter"/>
</dbReference>
<dbReference type="GO" id="GO:0003700">
    <property type="term" value="F:DNA-binding transcription factor activity"/>
    <property type="evidence" value="ECO:0007669"/>
    <property type="project" value="TreeGrafter"/>
</dbReference>
<dbReference type="InterPro" id="IPR014710">
    <property type="entry name" value="RmlC-like_jellyroll"/>
</dbReference>
<name>A0A2D0LFF2_9GAMM</name>
<dbReference type="SMART" id="SM00530">
    <property type="entry name" value="HTH_XRE"/>
    <property type="match status" value="1"/>
</dbReference>
<dbReference type="InterPro" id="IPR010982">
    <property type="entry name" value="Lambda_DNA-bd_dom_sf"/>
</dbReference>
<dbReference type="PROSITE" id="PS50943">
    <property type="entry name" value="HTH_CROC1"/>
    <property type="match status" value="1"/>
</dbReference>
<accession>A0A2D0LFF2</accession>
<dbReference type="PANTHER" id="PTHR46797">
    <property type="entry name" value="HTH-TYPE TRANSCRIPTIONAL REGULATOR"/>
    <property type="match status" value="1"/>
</dbReference>
<dbReference type="OrthoDB" id="9792093at2"/>
<comment type="caution">
    <text evidence="5">The sequence shown here is derived from an EMBL/GenBank/DDBJ whole genome shotgun (WGS) entry which is preliminary data.</text>
</comment>
<proteinExistence type="predicted"/>
<dbReference type="InterPro" id="IPR013096">
    <property type="entry name" value="Cupin_2"/>
</dbReference>
<dbReference type="InterPro" id="IPR050807">
    <property type="entry name" value="TransReg_Diox_bact_type"/>
</dbReference>
<evidence type="ECO:0000256" key="1">
    <source>
        <dbReference type="ARBA" id="ARBA00023015"/>
    </source>
</evidence>
<dbReference type="SUPFAM" id="SSF51182">
    <property type="entry name" value="RmlC-like cupins"/>
    <property type="match status" value="1"/>
</dbReference>
<evidence type="ECO:0000259" key="4">
    <source>
        <dbReference type="PROSITE" id="PS50943"/>
    </source>
</evidence>
<dbReference type="Pfam" id="PF07883">
    <property type="entry name" value="Cupin_2"/>
    <property type="match status" value="1"/>
</dbReference>
<evidence type="ECO:0000313" key="6">
    <source>
        <dbReference type="Proteomes" id="UP000221101"/>
    </source>
</evidence>
<evidence type="ECO:0000313" key="5">
    <source>
        <dbReference type="EMBL" id="PHM74444.1"/>
    </source>
</evidence>
<dbReference type="SUPFAM" id="SSF47413">
    <property type="entry name" value="lambda repressor-like DNA-binding domains"/>
    <property type="match status" value="1"/>
</dbReference>
<dbReference type="EMBL" id="NJCX01000005">
    <property type="protein sequence ID" value="PHM74444.1"/>
    <property type="molecule type" value="Genomic_DNA"/>
</dbReference>
<dbReference type="Proteomes" id="UP000221101">
    <property type="component" value="Unassembled WGS sequence"/>
</dbReference>
<keyword evidence="3" id="KW-0804">Transcription</keyword>
<dbReference type="InterPro" id="IPR011051">
    <property type="entry name" value="RmlC_Cupin_sf"/>
</dbReference>
<evidence type="ECO:0000256" key="3">
    <source>
        <dbReference type="ARBA" id="ARBA00023163"/>
    </source>
</evidence>
<organism evidence="5 6">
    <name type="scientific">Xenorhabdus kozodoii</name>
    <dbReference type="NCBI Taxonomy" id="351676"/>
    <lineage>
        <taxon>Bacteria</taxon>
        <taxon>Pseudomonadati</taxon>
        <taxon>Pseudomonadota</taxon>
        <taxon>Gammaproteobacteria</taxon>
        <taxon>Enterobacterales</taxon>
        <taxon>Morganellaceae</taxon>
        <taxon>Xenorhabdus</taxon>
    </lineage>
</organism>
<gene>
    <name evidence="5" type="ORF">Xkoz_00998</name>
</gene>
<dbReference type="CDD" id="cd00093">
    <property type="entry name" value="HTH_XRE"/>
    <property type="match status" value="1"/>
</dbReference>
<evidence type="ECO:0000256" key="2">
    <source>
        <dbReference type="ARBA" id="ARBA00023125"/>
    </source>
</evidence>
<protein>
    <submittedName>
        <fullName evidence="5">XRE family transcriptional regulator</fullName>
    </submittedName>
</protein>
<keyword evidence="2" id="KW-0238">DNA-binding</keyword>